<dbReference type="Proteomes" id="UP001209878">
    <property type="component" value="Unassembled WGS sequence"/>
</dbReference>
<gene>
    <name evidence="3" type="ORF">NP493_714g01000</name>
</gene>
<feature type="region of interest" description="Disordered" evidence="1">
    <location>
        <begin position="127"/>
        <end position="162"/>
    </location>
</feature>
<feature type="domain" description="Putative WW-binding" evidence="2">
    <location>
        <begin position="171"/>
        <end position="233"/>
    </location>
</feature>
<dbReference type="AlphaFoldDB" id="A0AAD9KQJ4"/>
<proteinExistence type="predicted"/>
<dbReference type="EMBL" id="JAODUO010000715">
    <property type="protein sequence ID" value="KAK2175662.1"/>
    <property type="molecule type" value="Genomic_DNA"/>
</dbReference>
<organism evidence="3 4">
    <name type="scientific">Ridgeia piscesae</name>
    <name type="common">Tubeworm</name>
    <dbReference type="NCBI Taxonomy" id="27915"/>
    <lineage>
        <taxon>Eukaryota</taxon>
        <taxon>Metazoa</taxon>
        <taxon>Spiralia</taxon>
        <taxon>Lophotrochozoa</taxon>
        <taxon>Annelida</taxon>
        <taxon>Polychaeta</taxon>
        <taxon>Sedentaria</taxon>
        <taxon>Canalipalpata</taxon>
        <taxon>Sabellida</taxon>
        <taxon>Siboglinidae</taxon>
        <taxon>Ridgeia</taxon>
    </lineage>
</organism>
<reference evidence="3" key="1">
    <citation type="journal article" date="2023" name="Mol. Biol. Evol.">
        <title>Third-Generation Sequencing Reveals the Adaptive Role of the Epigenome in Three Deep-Sea Polychaetes.</title>
        <authorList>
            <person name="Perez M."/>
            <person name="Aroh O."/>
            <person name="Sun Y."/>
            <person name="Lan Y."/>
            <person name="Juniper S.K."/>
            <person name="Young C.R."/>
            <person name="Angers B."/>
            <person name="Qian P.Y."/>
        </authorList>
    </citation>
    <scope>NUCLEOTIDE SEQUENCE</scope>
    <source>
        <strain evidence="3">R07B-5</strain>
    </source>
</reference>
<evidence type="ECO:0000313" key="4">
    <source>
        <dbReference type="Proteomes" id="UP001209878"/>
    </source>
</evidence>
<keyword evidence="4" id="KW-1185">Reference proteome</keyword>
<protein>
    <recommendedName>
        <fullName evidence="2">Putative WW-binding domain-containing protein</fullName>
    </recommendedName>
</protein>
<evidence type="ECO:0000259" key="2">
    <source>
        <dbReference type="Pfam" id="PF15017"/>
    </source>
</evidence>
<comment type="caution">
    <text evidence="3">The sequence shown here is derived from an EMBL/GenBank/DDBJ whole genome shotgun (WGS) entry which is preliminary data.</text>
</comment>
<accession>A0AAD9KQJ4</accession>
<evidence type="ECO:0000313" key="3">
    <source>
        <dbReference type="EMBL" id="KAK2175662.1"/>
    </source>
</evidence>
<dbReference type="InterPro" id="IPR033461">
    <property type="entry name" value="WRNPLPNID"/>
</dbReference>
<evidence type="ECO:0000256" key="1">
    <source>
        <dbReference type="SAM" id="MobiDB-lite"/>
    </source>
</evidence>
<dbReference type="Pfam" id="PF15017">
    <property type="entry name" value="WRNPLPNID"/>
    <property type="match status" value="1"/>
</dbReference>
<sequence length="240" mass="26747">MSVQCLKRPCAIFDEFEPVRKIRLIDRNFKNKFNKTGTDQGLYLSDNITAPRPRQTTCLGVTPKRKSQLQPDEELHRQCCIFVSSPKKAKMVIQARDPTSVDICGGRSDQEWQDHVAGLGGVCFESGDPASSRPSRGRGLERSDGICSKSTAKPKDTGVETQADVQDDPAVFSCFSFWRVPVPEVDLLEELCLERGEAHVAEVEGMMESDDSAAMSSDDDNSLYSDFSFWKIPMEVLDLD</sequence>
<name>A0AAD9KQJ4_RIDPI</name>